<evidence type="ECO:0000313" key="3">
    <source>
        <dbReference type="Proteomes" id="UP000215181"/>
    </source>
</evidence>
<feature type="transmembrane region" description="Helical" evidence="1">
    <location>
        <begin position="34"/>
        <end position="52"/>
    </location>
</feature>
<accession>A0A235F1X5</accession>
<feature type="transmembrane region" description="Helical" evidence="1">
    <location>
        <begin position="58"/>
        <end position="81"/>
    </location>
</feature>
<evidence type="ECO:0000256" key="1">
    <source>
        <dbReference type="SAM" id="Phobius"/>
    </source>
</evidence>
<comment type="caution">
    <text evidence="2">The sequence shown here is derived from an EMBL/GenBank/DDBJ whole genome shotgun (WGS) entry which is preliminary data.</text>
</comment>
<organism evidence="2 3">
    <name type="scientific">Thauera propionica</name>
    <dbReference type="NCBI Taxonomy" id="2019431"/>
    <lineage>
        <taxon>Bacteria</taxon>
        <taxon>Pseudomonadati</taxon>
        <taxon>Pseudomonadota</taxon>
        <taxon>Betaproteobacteria</taxon>
        <taxon>Rhodocyclales</taxon>
        <taxon>Zoogloeaceae</taxon>
        <taxon>Thauera</taxon>
    </lineage>
</organism>
<dbReference type="OrthoDB" id="8527978at2"/>
<feature type="transmembrane region" description="Helical" evidence="1">
    <location>
        <begin position="6"/>
        <end position="22"/>
    </location>
</feature>
<evidence type="ECO:0000313" key="2">
    <source>
        <dbReference type="EMBL" id="OYD55289.1"/>
    </source>
</evidence>
<keyword evidence="1" id="KW-1133">Transmembrane helix</keyword>
<keyword evidence="1" id="KW-0472">Membrane</keyword>
<name>A0A235F1X5_9RHOO</name>
<dbReference type="Proteomes" id="UP000215181">
    <property type="component" value="Unassembled WGS sequence"/>
</dbReference>
<proteinExistence type="predicted"/>
<sequence length="86" mass="9112">MSDFAGNFLLALLLVVLLRVLYTVSAMLVRTGDGGNIAFGIALPAGLLYIVVRNPVPVSSWAGLVAGAVFGVALWGAIALWRRRRS</sequence>
<keyword evidence="1" id="KW-0812">Transmembrane</keyword>
<keyword evidence="3" id="KW-1185">Reference proteome</keyword>
<dbReference type="EMBL" id="NOIH01000003">
    <property type="protein sequence ID" value="OYD55289.1"/>
    <property type="molecule type" value="Genomic_DNA"/>
</dbReference>
<protein>
    <submittedName>
        <fullName evidence="2">Uncharacterized protein</fullName>
    </submittedName>
</protein>
<gene>
    <name evidence="2" type="ORF">CGK74_03580</name>
</gene>
<dbReference type="AlphaFoldDB" id="A0A235F1X5"/>
<reference evidence="2 3" key="1">
    <citation type="submission" date="2017-07" db="EMBL/GenBank/DDBJ databases">
        <title>Thauera sp. KNDSS-Mac4 genome sequence and assembly.</title>
        <authorList>
            <person name="Mayilraj S."/>
        </authorList>
    </citation>
    <scope>NUCLEOTIDE SEQUENCE [LARGE SCALE GENOMIC DNA]</scope>
    <source>
        <strain evidence="2 3">KNDSS-Mac4</strain>
    </source>
</reference>
<dbReference type="RefSeq" id="WP_094267125.1">
    <property type="nucleotide sequence ID" value="NZ_JAQVFK010000062.1"/>
</dbReference>